<gene>
    <name evidence="1" type="primary">jg23204</name>
    <name evidence="1" type="ORF">PAEG_LOCUS839</name>
</gene>
<accession>A0A8S4QJ05</accession>
<protein>
    <submittedName>
        <fullName evidence="1">Jg23204 protein</fullName>
    </submittedName>
</protein>
<name>A0A8S4QJ05_9NEOP</name>
<dbReference type="AlphaFoldDB" id="A0A8S4QJ05"/>
<reference evidence="1" key="1">
    <citation type="submission" date="2022-03" db="EMBL/GenBank/DDBJ databases">
        <authorList>
            <person name="Lindestad O."/>
        </authorList>
    </citation>
    <scope>NUCLEOTIDE SEQUENCE</scope>
</reference>
<evidence type="ECO:0000313" key="1">
    <source>
        <dbReference type="EMBL" id="CAH2208223.1"/>
    </source>
</evidence>
<dbReference type="OrthoDB" id="407509at2759"/>
<sequence length="118" mass="13533">MERTMLRVCLRDPIRNEEIRRKTKVTNVAKRVAKMKWQWAGIARKTDGCWGLKVLKWRSCTGKRSVGRPPTRWTDGISESLGAAEASGPGPWIMKLSPRCKLYFVAHQDQCSDSTEQR</sequence>
<dbReference type="Proteomes" id="UP000838756">
    <property type="component" value="Unassembled WGS sequence"/>
</dbReference>
<keyword evidence="2" id="KW-1185">Reference proteome</keyword>
<proteinExistence type="predicted"/>
<organism evidence="1 2">
    <name type="scientific">Pararge aegeria aegeria</name>
    <dbReference type="NCBI Taxonomy" id="348720"/>
    <lineage>
        <taxon>Eukaryota</taxon>
        <taxon>Metazoa</taxon>
        <taxon>Ecdysozoa</taxon>
        <taxon>Arthropoda</taxon>
        <taxon>Hexapoda</taxon>
        <taxon>Insecta</taxon>
        <taxon>Pterygota</taxon>
        <taxon>Neoptera</taxon>
        <taxon>Endopterygota</taxon>
        <taxon>Lepidoptera</taxon>
        <taxon>Glossata</taxon>
        <taxon>Ditrysia</taxon>
        <taxon>Papilionoidea</taxon>
        <taxon>Nymphalidae</taxon>
        <taxon>Satyrinae</taxon>
        <taxon>Satyrini</taxon>
        <taxon>Parargina</taxon>
        <taxon>Pararge</taxon>
    </lineage>
</organism>
<comment type="caution">
    <text evidence="1">The sequence shown here is derived from an EMBL/GenBank/DDBJ whole genome shotgun (WGS) entry which is preliminary data.</text>
</comment>
<dbReference type="EMBL" id="CAKXAJ010002726">
    <property type="protein sequence ID" value="CAH2208223.1"/>
    <property type="molecule type" value="Genomic_DNA"/>
</dbReference>
<evidence type="ECO:0000313" key="2">
    <source>
        <dbReference type="Proteomes" id="UP000838756"/>
    </source>
</evidence>